<sequence>MIAWDILTNINDEIELYSERKIRIPTAVYIFCRTASICYALVATLYLVLDIPNCEEIEFIPPLATAASTNSISLLFLLRVHAVFHEKRKARIFFTIFWIISAATSGLFFKFGDVEQSSVDPRKCAIRKLHPIFSLAAMGFLLVFDTMVYLAISFRLFRIFQFERNVENLLGAGLQHRTSSFFTGRCLPAFSRSFLRDGQLYYTISFLLSIPFIMLSIGILPFIPTQYNTVINIPYITLLSVLACYVFRNTKSGRIREESLSILSSQILSHQTNRADGSQQ</sequence>
<protein>
    <recommendedName>
        <fullName evidence="4">G-protein coupled receptors family 1 profile domain-containing protein</fullName>
    </recommendedName>
</protein>
<evidence type="ECO:0000313" key="2">
    <source>
        <dbReference type="EMBL" id="THV04387.1"/>
    </source>
</evidence>
<name>A0A4S8MN76_DENBC</name>
<accession>A0A4S8MN76</accession>
<dbReference type="EMBL" id="ML179056">
    <property type="protein sequence ID" value="THV04387.1"/>
    <property type="molecule type" value="Genomic_DNA"/>
</dbReference>
<gene>
    <name evidence="2" type="ORF">K435DRAFT_649259</name>
</gene>
<dbReference type="Proteomes" id="UP000297245">
    <property type="component" value="Unassembled WGS sequence"/>
</dbReference>
<keyword evidence="1" id="KW-0812">Transmembrane</keyword>
<dbReference type="OrthoDB" id="3038990at2759"/>
<feature type="transmembrane region" description="Helical" evidence="1">
    <location>
        <begin position="132"/>
        <end position="152"/>
    </location>
</feature>
<evidence type="ECO:0008006" key="4">
    <source>
        <dbReference type="Google" id="ProtNLM"/>
    </source>
</evidence>
<feature type="transmembrane region" description="Helical" evidence="1">
    <location>
        <begin position="200"/>
        <end position="223"/>
    </location>
</feature>
<feature type="transmembrane region" description="Helical" evidence="1">
    <location>
        <begin position="229"/>
        <end position="247"/>
    </location>
</feature>
<evidence type="ECO:0000256" key="1">
    <source>
        <dbReference type="SAM" id="Phobius"/>
    </source>
</evidence>
<keyword evidence="1" id="KW-1133">Transmembrane helix</keyword>
<feature type="transmembrane region" description="Helical" evidence="1">
    <location>
        <begin position="27"/>
        <end position="47"/>
    </location>
</feature>
<evidence type="ECO:0000313" key="3">
    <source>
        <dbReference type="Proteomes" id="UP000297245"/>
    </source>
</evidence>
<keyword evidence="1" id="KW-0472">Membrane</keyword>
<feature type="transmembrane region" description="Helical" evidence="1">
    <location>
        <begin position="92"/>
        <end position="112"/>
    </location>
</feature>
<proteinExistence type="predicted"/>
<feature type="transmembrane region" description="Helical" evidence="1">
    <location>
        <begin position="59"/>
        <end position="80"/>
    </location>
</feature>
<organism evidence="2 3">
    <name type="scientific">Dendrothele bispora (strain CBS 962.96)</name>
    <dbReference type="NCBI Taxonomy" id="1314807"/>
    <lineage>
        <taxon>Eukaryota</taxon>
        <taxon>Fungi</taxon>
        <taxon>Dikarya</taxon>
        <taxon>Basidiomycota</taxon>
        <taxon>Agaricomycotina</taxon>
        <taxon>Agaricomycetes</taxon>
        <taxon>Agaricomycetidae</taxon>
        <taxon>Agaricales</taxon>
        <taxon>Agaricales incertae sedis</taxon>
        <taxon>Dendrothele</taxon>
    </lineage>
</organism>
<reference evidence="2 3" key="1">
    <citation type="journal article" date="2019" name="Nat. Ecol. Evol.">
        <title>Megaphylogeny resolves global patterns of mushroom evolution.</title>
        <authorList>
            <person name="Varga T."/>
            <person name="Krizsan K."/>
            <person name="Foldi C."/>
            <person name="Dima B."/>
            <person name="Sanchez-Garcia M."/>
            <person name="Sanchez-Ramirez S."/>
            <person name="Szollosi G.J."/>
            <person name="Szarkandi J.G."/>
            <person name="Papp V."/>
            <person name="Albert L."/>
            <person name="Andreopoulos W."/>
            <person name="Angelini C."/>
            <person name="Antonin V."/>
            <person name="Barry K.W."/>
            <person name="Bougher N.L."/>
            <person name="Buchanan P."/>
            <person name="Buyck B."/>
            <person name="Bense V."/>
            <person name="Catcheside P."/>
            <person name="Chovatia M."/>
            <person name="Cooper J."/>
            <person name="Damon W."/>
            <person name="Desjardin D."/>
            <person name="Finy P."/>
            <person name="Geml J."/>
            <person name="Haridas S."/>
            <person name="Hughes K."/>
            <person name="Justo A."/>
            <person name="Karasinski D."/>
            <person name="Kautmanova I."/>
            <person name="Kiss B."/>
            <person name="Kocsube S."/>
            <person name="Kotiranta H."/>
            <person name="LaButti K.M."/>
            <person name="Lechner B.E."/>
            <person name="Liimatainen K."/>
            <person name="Lipzen A."/>
            <person name="Lukacs Z."/>
            <person name="Mihaltcheva S."/>
            <person name="Morgado L.N."/>
            <person name="Niskanen T."/>
            <person name="Noordeloos M.E."/>
            <person name="Ohm R.A."/>
            <person name="Ortiz-Santana B."/>
            <person name="Ovrebo C."/>
            <person name="Racz N."/>
            <person name="Riley R."/>
            <person name="Savchenko A."/>
            <person name="Shiryaev A."/>
            <person name="Soop K."/>
            <person name="Spirin V."/>
            <person name="Szebenyi C."/>
            <person name="Tomsovsky M."/>
            <person name="Tulloss R.E."/>
            <person name="Uehling J."/>
            <person name="Grigoriev I.V."/>
            <person name="Vagvolgyi C."/>
            <person name="Papp T."/>
            <person name="Martin F.M."/>
            <person name="Miettinen O."/>
            <person name="Hibbett D.S."/>
            <person name="Nagy L.G."/>
        </authorList>
    </citation>
    <scope>NUCLEOTIDE SEQUENCE [LARGE SCALE GENOMIC DNA]</scope>
    <source>
        <strain evidence="2 3">CBS 962.96</strain>
    </source>
</reference>
<keyword evidence="3" id="KW-1185">Reference proteome</keyword>
<dbReference type="AlphaFoldDB" id="A0A4S8MN76"/>